<dbReference type="AlphaFoldDB" id="A0A7W4JT93"/>
<accession>A0A7W4JT93</accession>
<name>A0A7W4JT93_9PROT</name>
<sequence length="205" mass="22209">MTIAIPNGLRRLCRPVAFRGVALRLALLSLALLPSACQMDDPNAFAPACPVVEVPGEAADLVAYAGDAHDIAHMTTRVGLTRVTGNCQQGSRGGKGRARSITTNISMGMDVTRGPATKGRSVEIPYFIAVVYDGEIKSKKQFVETVTFPPNVTHMLTHTRIVPIDLPVSHRVTIDGYHIEVGFQLTPDQLAYNRSHLITPSFHPL</sequence>
<organism evidence="2 3">
    <name type="scientific">Gluconacetobacter azotocaptans</name>
    <dbReference type="NCBI Taxonomy" id="142834"/>
    <lineage>
        <taxon>Bacteria</taxon>
        <taxon>Pseudomonadati</taxon>
        <taxon>Pseudomonadota</taxon>
        <taxon>Alphaproteobacteria</taxon>
        <taxon>Acetobacterales</taxon>
        <taxon>Acetobacteraceae</taxon>
        <taxon>Gluconacetobacter</taxon>
    </lineage>
</organism>
<evidence type="ECO:0000313" key="3">
    <source>
        <dbReference type="Proteomes" id="UP000555756"/>
    </source>
</evidence>
<feature type="chain" id="PRO_5031138937" evidence="1">
    <location>
        <begin position="40"/>
        <end position="205"/>
    </location>
</feature>
<comment type="caution">
    <text evidence="2">The sequence shown here is derived from an EMBL/GenBank/DDBJ whole genome shotgun (WGS) entry which is preliminary data.</text>
</comment>
<evidence type="ECO:0000313" key="2">
    <source>
        <dbReference type="EMBL" id="MBB2190489.1"/>
    </source>
</evidence>
<reference evidence="2 3" key="1">
    <citation type="submission" date="2020-04" db="EMBL/GenBank/DDBJ databases">
        <title>Description of novel Gluconacetobacter.</title>
        <authorList>
            <person name="Sombolestani A."/>
        </authorList>
    </citation>
    <scope>NUCLEOTIDE SEQUENCE [LARGE SCALE GENOMIC DNA]</scope>
    <source>
        <strain evidence="2 3">LMG 21311</strain>
    </source>
</reference>
<evidence type="ECO:0000256" key="1">
    <source>
        <dbReference type="SAM" id="SignalP"/>
    </source>
</evidence>
<dbReference type="Proteomes" id="UP000555756">
    <property type="component" value="Unassembled WGS sequence"/>
</dbReference>
<gene>
    <name evidence="2" type="ORF">HLH34_11030</name>
</gene>
<dbReference type="EMBL" id="JABEQF010000007">
    <property type="protein sequence ID" value="MBB2190489.1"/>
    <property type="molecule type" value="Genomic_DNA"/>
</dbReference>
<keyword evidence="3" id="KW-1185">Reference proteome</keyword>
<feature type="signal peptide" evidence="1">
    <location>
        <begin position="1"/>
        <end position="39"/>
    </location>
</feature>
<protein>
    <submittedName>
        <fullName evidence="2">Uncharacterized protein</fullName>
    </submittedName>
</protein>
<keyword evidence="1" id="KW-0732">Signal</keyword>
<proteinExistence type="predicted"/>